<dbReference type="InterPro" id="IPR001394">
    <property type="entry name" value="Peptidase_C19_UCH"/>
</dbReference>
<dbReference type="Pfam" id="PF00443">
    <property type="entry name" value="UCH"/>
    <property type="match status" value="1"/>
</dbReference>
<dbReference type="OMA" id="ANFGNTC"/>
<dbReference type="PANTHER" id="PTHR24006:SF733">
    <property type="entry name" value="RE52890P"/>
    <property type="match status" value="1"/>
</dbReference>
<evidence type="ECO:0000259" key="6">
    <source>
        <dbReference type="PROSITE" id="PS50235"/>
    </source>
</evidence>
<comment type="similarity">
    <text evidence="2">Belongs to the peptidase C19 family.</text>
</comment>
<keyword evidence="8" id="KW-1185">Reference proteome</keyword>
<evidence type="ECO:0000256" key="1">
    <source>
        <dbReference type="ARBA" id="ARBA00000707"/>
    </source>
</evidence>
<evidence type="ECO:0000313" key="7">
    <source>
        <dbReference type="EMBL" id="CAD8043800.1"/>
    </source>
</evidence>
<accession>A0A8S1JT52</accession>
<comment type="catalytic activity">
    <reaction evidence="1">
        <text>Thiol-dependent hydrolysis of ester, thioester, amide, peptide and isopeptide bonds formed by the C-terminal Gly of ubiquitin (a 76-residue protein attached to proteins as an intracellular targeting signal).</text>
        <dbReference type="EC" id="3.4.19.12"/>
    </reaction>
</comment>
<evidence type="ECO:0000256" key="2">
    <source>
        <dbReference type="ARBA" id="ARBA00009085"/>
    </source>
</evidence>
<dbReference type="PROSITE" id="PS50235">
    <property type="entry name" value="USP_3"/>
    <property type="match status" value="1"/>
</dbReference>
<dbReference type="GO" id="GO:0004843">
    <property type="term" value="F:cysteine-type deubiquitinase activity"/>
    <property type="evidence" value="ECO:0007669"/>
    <property type="project" value="UniProtKB-EC"/>
</dbReference>
<dbReference type="AlphaFoldDB" id="A0A8S1JT52"/>
<dbReference type="GO" id="GO:0016579">
    <property type="term" value="P:protein deubiquitination"/>
    <property type="evidence" value="ECO:0007669"/>
    <property type="project" value="InterPro"/>
</dbReference>
<dbReference type="InterPro" id="IPR028889">
    <property type="entry name" value="USP"/>
</dbReference>
<gene>
    <name evidence="7" type="ORF">PPRIM_AZ9-3.1.T0050454</name>
</gene>
<evidence type="ECO:0000313" key="8">
    <source>
        <dbReference type="Proteomes" id="UP000688137"/>
    </source>
</evidence>
<reference evidence="7" key="1">
    <citation type="submission" date="2021-01" db="EMBL/GenBank/DDBJ databases">
        <authorList>
            <consortium name="Genoscope - CEA"/>
            <person name="William W."/>
        </authorList>
    </citation>
    <scope>NUCLEOTIDE SEQUENCE</scope>
</reference>
<evidence type="ECO:0000256" key="4">
    <source>
        <dbReference type="ARBA" id="ARBA00022670"/>
    </source>
</evidence>
<name>A0A8S1JT52_PARPR</name>
<evidence type="ECO:0000256" key="5">
    <source>
        <dbReference type="ARBA" id="ARBA00022801"/>
    </source>
</evidence>
<keyword evidence="4" id="KW-0645">Protease</keyword>
<dbReference type="EC" id="3.4.19.12" evidence="3"/>
<protein>
    <recommendedName>
        <fullName evidence="3">ubiquitinyl hydrolase 1</fullName>
        <ecNumber evidence="3">3.4.19.12</ecNumber>
    </recommendedName>
</protein>
<dbReference type="GO" id="GO:0005829">
    <property type="term" value="C:cytosol"/>
    <property type="evidence" value="ECO:0007669"/>
    <property type="project" value="TreeGrafter"/>
</dbReference>
<dbReference type="InterPro" id="IPR050164">
    <property type="entry name" value="Peptidase_C19"/>
</dbReference>
<proteinExistence type="inferred from homology"/>
<keyword evidence="5" id="KW-0378">Hydrolase</keyword>
<dbReference type="GO" id="GO:0005634">
    <property type="term" value="C:nucleus"/>
    <property type="evidence" value="ECO:0007669"/>
    <property type="project" value="TreeGrafter"/>
</dbReference>
<feature type="domain" description="USP" evidence="6">
    <location>
        <begin position="27"/>
        <end position="326"/>
    </location>
</feature>
<dbReference type="Proteomes" id="UP000688137">
    <property type="component" value="Unassembled WGS sequence"/>
</dbReference>
<organism evidence="7 8">
    <name type="scientific">Paramecium primaurelia</name>
    <dbReference type="NCBI Taxonomy" id="5886"/>
    <lineage>
        <taxon>Eukaryota</taxon>
        <taxon>Sar</taxon>
        <taxon>Alveolata</taxon>
        <taxon>Ciliophora</taxon>
        <taxon>Intramacronucleata</taxon>
        <taxon>Oligohymenophorea</taxon>
        <taxon>Peniculida</taxon>
        <taxon>Parameciidae</taxon>
        <taxon>Paramecium</taxon>
    </lineage>
</organism>
<dbReference type="EMBL" id="CAJJDM010000002">
    <property type="protein sequence ID" value="CAD8043800.1"/>
    <property type="molecule type" value="Genomic_DNA"/>
</dbReference>
<dbReference type="PANTHER" id="PTHR24006">
    <property type="entry name" value="UBIQUITIN CARBOXYL-TERMINAL HYDROLASE"/>
    <property type="match status" value="1"/>
</dbReference>
<dbReference type="GO" id="GO:0006508">
    <property type="term" value="P:proteolysis"/>
    <property type="evidence" value="ECO:0007669"/>
    <property type="project" value="UniProtKB-KW"/>
</dbReference>
<comment type="caution">
    <text evidence="7">The sequence shown here is derived from an EMBL/GenBank/DDBJ whole genome shotgun (WGS) entry which is preliminary data.</text>
</comment>
<evidence type="ECO:0000256" key="3">
    <source>
        <dbReference type="ARBA" id="ARBA00012759"/>
    </source>
</evidence>
<sequence>MGVTQSSQNDHLEKYLGQDFPDGEILIGFENPSNICYSNVILQALYYCKDFRNRILQHQSSINQNNLLDLTNLLFQSISNHKQKTGVISTKKMMNYIKTKNKIFDGKYHQDSHEFYMWFINECEELLKDKQNNWIRQIFQGQQLTQTECLNCHTISQREEMYCDLSLDLFPNYSLNTCLQQMSKEEQLNGQNQFFCDKCQSKQDAYKRLLLNTLPNVLVIHLKRFKYDERCGQMIKVSTKIPFSQQIRIQAQKQTKTYELTTIIIHLGQGIQYGHYVCITKIQGKWFKFDDDKISLFVDQDLHYVYGRSYPTQAQTCAYMLFYNAQ</sequence>